<dbReference type="Pfam" id="PF06686">
    <property type="entry name" value="SpoIIIAC"/>
    <property type="match status" value="1"/>
</dbReference>
<gene>
    <name evidence="2" type="ORF">IAB28_08125</name>
</gene>
<protein>
    <submittedName>
        <fullName evidence="2">Stage III sporulation protein AD</fullName>
    </submittedName>
</protein>
<reference evidence="2" key="2">
    <citation type="journal article" date="2021" name="PeerJ">
        <title>Extensive microbial diversity within the chicken gut microbiome revealed by metagenomics and culture.</title>
        <authorList>
            <person name="Gilroy R."/>
            <person name="Ravi A."/>
            <person name="Getino M."/>
            <person name="Pursley I."/>
            <person name="Horton D.L."/>
            <person name="Alikhan N.F."/>
            <person name="Baker D."/>
            <person name="Gharbi K."/>
            <person name="Hall N."/>
            <person name="Watson M."/>
            <person name="Adriaenssens E.M."/>
            <person name="Foster-Nyarko E."/>
            <person name="Jarju S."/>
            <person name="Secka A."/>
            <person name="Antonio M."/>
            <person name="Oren A."/>
            <person name="Chaudhuri R.R."/>
            <person name="La Ragione R."/>
            <person name="Hildebrand F."/>
            <person name="Pallen M.J."/>
        </authorList>
    </citation>
    <scope>NUCLEOTIDE SEQUENCE</scope>
    <source>
        <strain evidence="2">CHK180-2868</strain>
    </source>
</reference>
<keyword evidence="1" id="KW-0812">Transmembrane</keyword>
<keyword evidence="1" id="KW-0472">Membrane</keyword>
<dbReference type="EMBL" id="DVGC01000045">
    <property type="protein sequence ID" value="HIR05914.1"/>
    <property type="molecule type" value="Genomic_DNA"/>
</dbReference>
<comment type="caution">
    <text evidence="2">The sequence shown here is derived from an EMBL/GenBank/DDBJ whole genome shotgun (WGS) entry which is preliminary data.</text>
</comment>
<dbReference type="AlphaFoldDB" id="A0A9D1A4J3"/>
<keyword evidence="1" id="KW-1133">Transmembrane helix</keyword>
<accession>A0A9D1A4J3</accession>
<evidence type="ECO:0000313" key="2">
    <source>
        <dbReference type="EMBL" id="HIR05914.1"/>
    </source>
</evidence>
<feature type="transmembrane region" description="Helical" evidence="1">
    <location>
        <begin position="66"/>
        <end position="87"/>
    </location>
</feature>
<dbReference type="InterPro" id="IPR025664">
    <property type="entry name" value="Spore_III_AC/AD"/>
</dbReference>
<feature type="transmembrane region" description="Helical" evidence="1">
    <location>
        <begin position="102"/>
        <end position="120"/>
    </location>
</feature>
<organism evidence="2 3">
    <name type="scientific">Candidatus Copromonas faecavium</name>
    <name type="common">nom. illeg.</name>
    <dbReference type="NCBI Taxonomy" id="2840740"/>
    <lineage>
        <taxon>Bacteria</taxon>
        <taxon>Bacillati</taxon>
        <taxon>Bacillota</taxon>
        <taxon>Clostridia</taxon>
        <taxon>Lachnospirales</taxon>
        <taxon>Lachnospiraceae</taxon>
        <taxon>Candidatus Copromonas (nom. illeg.)</taxon>
    </lineage>
</organism>
<sequence>MTIVQTAILGIAAVVLAVQIKSLRAEYSVYLILTAALIIGFLGITRLELIVDTARQLGSYIRIDHVYLTALLKMVGITYIAEFASGICKDAGYSALGTQIEMFGKLSILAVSAPILLALFETLEGLME</sequence>
<proteinExistence type="predicted"/>
<evidence type="ECO:0000313" key="3">
    <source>
        <dbReference type="Proteomes" id="UP000824250"/>
    </source>
</evidence>
<feature type="transmembrane region" description="Helical" evidence="1">
    <location>
        <begin position="27"/>
        <end position="45"/>
    </location>
</feature>
<name>A0A9D1A4J3_9FIRM</name>
<evidence type="ECO:0000256" key="1">
    <source>
        <dbReference type="SAM" id="Phobius"/>
    </source>
</evidence>
<dbReference type="Proteomes" id="UP000824250">
    <property type="component" value="Unassembled WGS sequence"/>
</dbReference>
<reference evidence="2" key="1">
    <citation type="submission" date="2020-10" db="EMBL/GenBank/DDBJ databases">
        <authorList>
            <person name="Gilroy R."/>
        </authorList>
    </citation>
    <scope>NUCLEOTIDE SEQUENCE</scope>
    <source>
        <strain evidence="2">CHK180-2868</strain>
    </source>
</reference>